<sequence length="115" mass="12655">MRSTGYGIGDLRYGKAKPPIIEKEDEVVIRVKAAGICGADLSRYRKLDPYVEGMAYETAALIVPSAVSVHGLYLTNLRPSGSMAVLGCGNDLRLTHLRLKNLMSNLTHQVLFFLF</sequence>
<evidence type="ECO:0000313" key="2">
    <source>
        <dbReference type="Proteomes" id="UP000198534"/>
    </source>
</evidence>
<organism evidence="1 2">
    <name type="scientific">Marininema mesophilum</name>
    <dbReference type="NCBI Taxonomy" id="1048340"/>
    <lineage>
        <taxon>Bacteria</taxon>
        <taxon>Bacillati</taxon>
        <taxon>Bacillota</taxon>
        <taxon>Bacilli</taxon>
        <taxon>Bacillales</taxon>
        <taxon>Thermoactinomycetaceae</taxon>
        <taxon>Marininema</taxon>
    </lineage>
</organism>
<keyword evidence="2" id="KW-1185">Reference proteome</keyword>
<dbReference type="Gene3D" id="3.90.180.10">
    <property type="entry name" value="Medium-chain alcohol dehydrogenases, catalytic domain"/>
    <property type="match status" value="1"/>
</dbReference>
<evidence type="ECO:0000313" key="1">
    <source>
        <dbReference type="EMBL" id="SDX03170.1"/>
    </source>
</evidence>
<dbReference type="RefSeq" id="WP_091739987.1">
    <property type="nucleotide sequence ID" value="NZ_FNNQ01000009.1"/>
</dbReference>
<proteinExistence type="predicted"/>
<dbReference type="STRING" id="1048340.SAMN05444487_10936"/>
<dbReference type="SUPFAM" id="SSF50129">
    <property type="entry name" value="GroES-like"/>
    <property type="match status" value="1"/>
</dbReference>
<accession>A0A1H2YDN8</accession>
<dbReference type="EMBL" id="FNNQ01000009">
    <property type="protein sequence ID" value="SDX03170.1"/>
    <property type="molecule type" value="Genomic_DNA"/>
</dbReference>
<gene>
    <name evidence="1" type="ORF">SAMN05444487_10936</name>
</gene>
<protein>
    <submittedName>
        <fullName evidence="1">Uncharacterized protein</fullName>
    </submittedName>
</protein>
<dbReference type="OrthoDB" id="9770238at2"/>
<dbReference type="Proteomes" id="UP000198534">
    <property type="component" value="Unassembled WGS sequence"/>
</dbReference>
<dbReference type="InterPro" id="IPR011032">
    <property type="entry name" value="GroES-like_sf"/>
</dbReference>
<name>A0A1H2YDN8_9BACL</name>
<dbReference type="AlphaFoldDB" id="A0A1H2YDN8"/>
<reference evidence="1 2" key="1">
    <citation type="submission" date="2016-10" db="EMBL/GenBank/DDBJ databases">
        <authorList>
            <person name="de Groot N.N."/>
        </authorList>
    </citation>
    <scope>NUCLEOTIDE SEQUENCE [LARGE SCALE GENOMIC DNA]</scope>
    <source>
        <strain evidence="1 2">DSM 45610</strain>
    </source>
</reference>